<organism evidence="5 6">
    <name type="scientific">Polarella glacialis</name>
    <name type="common">Dinoflagellate</name>
    <dbReference type="NCBI Taxonomy" id="89957"/>
    <lineage>
        <taxon>Eukaryota</taxon>
        <taxon>Sar</taxon>
        <taxon>Alveolata</taxon>
        <taxon>Dinophyceae</taxon>
        <taxon>Suessiales</taxon>
        <taxon>Suessiaceae</taxon>
        <taxon>Polarella</taxon>
    </lineage>
</organism>
<feature type="region of interest" description="Disordered" evidence="4">
    <location>
        <begin position="1"/>
        <end position="32"/>
    </location>
</feature>
<sequence length="228" mass="26112">MFKNRAAPKGARRKRDEELEEEEKDEGGTKELEKLAEVRLIQRECWKKPRGVPPAPEEMKQKVEEEEEEDDTQWGLQSIDSNFSHSNAVKGADHHMDAYINEKLFSKKAEAEVKEKTREERLYEVPAELKVHDAAGLAEDKMSWVAGLAEVALPMEYKLANIEATEKAKREFLYGNGETNSKSAIFEPDAMTRKAFGSRFMHFNDKTADSKSATDDAVLDRFRKRMRG</sequence>
<proteinExistence type="inferred from homology"/>
<evidence type="ECO:0000256" key="3">
    <source>
        <dbReference type="ARBA" id="ARBA00023242"/>
    </source>
</evidence>
<dbReference type="InterPro" id="IPR010756">
    <property type="entry name" value="Tls1-like"/>
</dbReference>
<dbReference type="AlphaFoldDB" id="A0A813JQF0"/>
<gene>
    <name evidence="5" type="ORF">PGLA2088_LOCUS25221</name>
</gene>
<dbReference type="Proteomes" id="UP000626109">
    <property type="component" value="Unassembled WGS sequence"/>
</dbReference>
<dbReference type="PANTHER" id="PTHR13486:SF2">
    <property type="entry name" value="SPLICING FACTOR C9ORF78"/>
    <property type="match status" value="1"/>
</dbReference>
<keyword evidence="3" id="KW-0539">Nucleus</keyword>
<comment type="subcellular location">
    <subcellularLocation>
        <location evidence="1">Nucleus</location>
    </subcellularLocation>
</comment>
<accession>A0A813JQF0</accession>
<evidence type="ECO:0000256" key="1">
    <source>
        <dbReference type="ARBA" id="ARBA00004123"/>
    </source>
</evidence>
<reference evidence="5" key="1">
    <citation type="submission" date="2021-02" db="EMBL/GenBank/DDBJ databases">
        <authorList>
            <person name="Dougan E. K."/>
            <person name="Rhodes N."/>
            <person name="Thang M."/>
            <person name="Chan C."/>
        </authorList>
    </citation>
    <scope>NUCLEOTIDE SEQUENCE</scope>
</reference>
<feature type="region of interest" description="Disordered" evidence="4">
    <location>
        <begin position="46"/>
        <end position="74"/>
    </location>
</feature>
<dbReference type="GO" id="GO:0005681">
    <property type="term" value="C:spliceosomal complex"/>
    <property type="evidence" value="ECO:0007669"/>
    <property type="project" value="TreeGrafter"/>
</dbReference>
<evidence type="ECO:0000313" key="5">
    <source>
        <dbReference type="EMBL" id="CAE8686944.1"/>
    </source>
</evidence>
<evidence type="ECO:0000256" key="2">
    <source>
        <dbReference type="ARBA" id="ARBA00007643"/>
    </source>
</evidence>
<dbReference type="GO" id="GO:0000398">
    <property type="term" value="P:mRNA splicing, via spliceosome"/>
    <property type="evidence" value="ECO:0007669"/>
    <property type="project" value="TreeGrafter"/>
</dbReference>
<name>A0A813JQF0_POLGL</name>
<comment type="caution">
    <text evidence="5">The sequence shown here is derived from an EMBL/GenBank/DDBJ whole genome shotgun (WGS) entry which is preliminary data.</text>
</comment>
<dbReference type="Pfam" id="PF07052">
    <property type="entry name" value="Hep_59"/>
    <property type="match status" value="1"/>
</dbReference>
<evidence type="ECO:0000313" key="6">
    <source>
        <dbReference type="Proteomes" id="UP000626109"/>
    </source>
</evidence>
<protein>
    <submittedName>
        <fullName evidence="5">Uncharacterized protein</fullName>
    </submittedName>
</protein>
<dbReference type="EMBL" id="CAJNNW010026667">
    <property type="protein sequence ID" value="CAE8686944.1"/>
    <property type="molecule type" value="Genomic_DNA"/>
</dbReference>
<evidence type="ECO:0000256" key="4">
    <source>
        <dbReference type="SAM" id="MobiDB-lite"/>
    </source>
</evidence>
<dbReference type="PANTHER" id="PTHR13486">
    <property type="entry name" value="TELOMERE LENGTH AND SILENCING PROTEIN 1 TLS1 FAMILY MEMBER"/>
    <property type="match status" value="1"/>
</dbReference>
<comment type="similarity">
    <text evidence="2">Belongs to the TLS1 family.</text>
</comment>